<dbReference type="Pfam" id="PF06881">
    <property type="entry name" value="Elongin_A"/>
    <property type="match status" value="1"/>
</dbReference>
<dbReference type="Gene3D" id="1.20.930.10">
    <property type="entry name" value="Conserved domain common to transcription factors TFIIS, elongin A, CRSP70"/>
    <property type="match status" value="1"/>
</dbReference>
<feature type="compositionally biased region" description="Basic and acidic residues" evidence="5">
    <location>
        <begin position="122"/>
        <end position="131"/>
    </location>
</feature>
<evidence type="ECO:0000256" key="3">
    <source>
        <dbReference type="ARBA" id="ARBA00023242"/>
    </source>
</evidence>
<dbReference type="SUPFAM" id="SSF47676">
    <property type="entry name" value="Conserved domain common to transcription factors TFIIS, elongin A, CRSP70"/>
    <property type="match status" value="1"/>
</dbReference>
<dbReference type="PANTHER" id="PTHR15141">
    <property type="entry name" value="TRANSCRIPTION ELONGATION FACTOR B POLYPEPTIDE 3"/>
    <property type="match status" value="1"/>
</dbReference>
<accession>A0A564Z399</accession>
<dbReference type="AlphaFoldDB" id="A0A564Z399"/>
<feature type="compositionally biased region" description="Polar residues" evidence="5">
    <location>
        <begin position="106"/>
        <end position="121"/>
    </location>
</feature>
<dbReference type="InterPro" id="IPR003617">
    <property type="entry name" value="TFIIS/CRSP70_N_sub"/>
</dbReference>
<sequence length="510" mass="56470">MLTHVLKVYRIGSQLLAVCAFVLPMTRDVARALTKYAYKLRDDSVDNESKLQMLLKLDRISVELGLISDTGIGRAVKSLSSSPNEIGKLARNLVSKWRNLLKQHIGKSQTSESSVNPGVSNERQEIHRKEGLIVPKSLDANKSEFRGPLQPPATKSLKRRPPSLPSPSLDSSSGLSFEAALSLSTPIKKKSKHPKLATTTAKPSNSKNGEKCSNQESHAQNPGQPFTEEILKSLADPFERPDVQPTPQRTSEPCTSFDKLDDDGDLKFRSKRVIWAPRINRQNGKAFESPTADLTLRTSPLKLLDLCILALSKNVSMIDHVGLVPYEIFAPVLKDASTEDLYRIQKCNPQFRGLTDDLWKKHVLLNFPLESRSVKGPGEGETWFEVYKKIKAENKRRLDRFINRSTQKIKAEEESRRRTLITDVITPRLRRGNGGGGSTGGGGLPRRIRRSASPPERKPFLTPINMSYPSPSSFSNGTRNGSSSNRSGGGGTNGSGTLLKKLRKQFLSGR</sequence>
<dbReference type="InterPro" id="IPR036047">
    <property type="entry name" value="F-box-like_dom_sf"/>
</dbReference>
<evidence type="ECO:0000259" key="6">
    <source>
        <dbReference type="PROSITE" id="PS50181"/>
    </source>
</evidence>
<name>A0A564Z399_HYMDI</name>
<keyword evidence="3 4" id="KW-0539">Nucleus</keyword>
<dbReference type="EMBL" id="CABIJS010000566">
    <property type="protein sequence ID" value="VUZ53779.1"/>
    <property type="molecule type" value="Genomic_DNA"/>
</dbReference>
<evidence type="ECO:0000256" key="5">
    <source>
        <dbReference type="SAM" id="MobiDB-lite"/>
    </source>
</evidence>
<dbReference type="Proteomes" id="UP000321570">
    <property type="component" value="Unassembled WGS sequence"/>
</dbReference>
<dbReference type="InterPro" id="IPR051870">
    <property type="entry name" value="Elongin-A_domain"/>
</dbReference>
<dbReference type="InterPro" id="IPR001810">
    <property type="entry name" value="F-box_dom"/>
</dbReference>
<feature type="compositionally biased region" description="Polar residues" evidence="5">
    <location>
        <begin position="245"/>
        <end position="254"/>
    </location>
</feature>
<evidence type="ECO:0000313" key="8">
    <source>
        <dbReference type="EMBL" id="VUZ53779.1"/>
    </source>
</evidence>
<evidence type="ECO:0000313" key="9">
    <source>
        <dbReference type="Proteomes" id="UP000321570"/>
    </source>
</evidence>
<comment type="subcellular location">
    <subcellularLocation>
        <location evidence="1 4">Nucleus</location>
    </subcellularLocation>
</comment>
<feature type="region of interest" description="Disordered" evidence="5">
    <location>
        <begin position="238"/>
        <end position="259"/>
    </location>
</feature>
<proteinExistence type="predicted"/>
<dbReference type="InterPro" id="IPR010684">
    <property type="entry name" value="RNA_pol_II_trans_fac_SIII_A"/>
</dbReference>
<dbReference type="SMART" id="SM00509">
    <property type="entry name" value="TFS2N"/>
    <property type="match status" value="1"/>
</dbReference>
<dbReference type="GO" id="GO:0070449">
    <property type="term" value="C:elongin complex"/>
    <property type="evidence" value="ECO:0007669"/>
    <property type="project" value="InterPro"/>
</dbReference>
<evidence type="ECO:0000256" key="2">
    <source>
        <dbReference type="ARBA" id="ARBA00021346"/>
    </source>
</evidence>
<dbReference type="PROSITE" id="PS50181">
    <property type="entry name" value="FBOX"/>
    <property type="match status" value="1"/>
</dbReference>
<dbReference type="InterPro" id="IPR035441">
    <property type="entry name" value="TFIIS/LEDGF_dom_sf"/>
</dbReference>
<evidence type="ECO:0000256" key="1">
    <source>
        <dbReference type="ARBA" id="ARBA00004123"/>
    </source>
</evidence>
<feature type="compositionally biased region" description="Low complexity" evidence="5">
    <location>
        <begin position="166"/>
        <end position="176"/>
    </location>
</feature>
<dbReference type="Gene3D" id="6.10.250.3180">
    <property type="match status" value="1"/>
</dbReference>
<evidence type="ECO:0000259" key="7">
    <source>
        <dbReference type="PROSITE" id="PS51319"/>
    </source>
</evidence>
<feature type="domain" description="TFIIS N-terminal" evidence="7">
    <location>
        <begin position="27"/>
        <end position="104"/>
    </location>
</feature>
<reference evidence="8 9" key="1">
    <citation type="submission" date="2019-07" db="EMBL/GenBank/DDBJ databases">
        <authorList>
            <person name="Jastrzebski P J."/>
            <person name="Paukszto L."/>
            <person name="Jastrzebski P J."/>
        </authorList>
    </citation>
    <scope>NUCLEOTIDE SEQUENCE [LARGE SCALE GENOMIC DNA]</scope>
    <source>
        <strain evidence="8 9">WMS-il1</strain>
    </source>
</reference>
<organism evidence="8 9">
    <name type="scientific">Hymenolepis diminuta</name>
    <name type="common">Rat tapeworm</name>
    <dbReference type="NCBI Taxonomy" id="6216"/>
    <lineage>
        <taxon>Eukaryota</taxon>
        <taxon>Metazoa</taxon>
        <taxon>Spiralia</taxon>
        <taxon>Lophotrochozoa</taxon>
        <taxon>Platyhelminthes</taxon>
        <taxon>Cestoda</taxon>
        <taxon>Eucestoda</taxon>
        <taxon>Cyclophyllidea</taxon>
        <taxon>Hymenolepididae</taxon>
        <taxon>Hymenolepis</taxon>
    </lineage>
</organism>
<evidence type="ECO:0000256" key="4">
    <source>
        <dbReference type="PROSITE-ProRule" id="PRU00649"/>
    </source>
</evidence>
<feature type="region of interest" description="Disordered" evidence="5">
    <location>
        <begin position="423"/>
        <end position="510"/>
    </location>
</feature>
<dbReference type="PANTHER" id="PTHR15141:SF76">
    <property type="entry name" value="TRANSCRIPTION ELONGATION FACTOR B POLYPEPTIDE 3"/>
    <property type="match status" value="1"/>
</dbReference>
<dbReference type="Pfam" id="PF08711">
    <property type="entry name" value="Med26"/>
    <property type="match status" value="1"/>
</dbReference>
<dbReference type="SUPFAM" id="SSF81383">
    <property type="entry name" value="F-box domain"/>
    <property type="match status" value="1"/>
</dbReference>
<gene>
    <name evidence="8" type="ORF">WMSIL1_LOCUS11955</name>
</gene>
<feature type="compositionally biased region" description="Low complexity" evidence="5">
    <location>
        <begin position="472"/>
        <end position="486"/>
    </location>
</feature>
<dbReference type="GO" id="GO:0006368">
    <property type="term" value="P:transcription elongation by RNA polymerase II"/>
    <property type="evidence" value="ECO:0007669"/>
    <property type="project" value="InterPro"/>
</dbReference>
<feature type="compositionally biased region" description="Gly residues" evidence="5">
    <location>
        <begin position="432"/>
        <end position="444"/>
    </location>
</feature>
<dbReference type="InterPro" id="IPR017923">
    <property type="entry name" value="TFIIS_N"/>
</dbReference>
<protein>
    <recommendedName>
        <fullName evidence="2">Elongin-A</fullName>
    </recommendedName>
</protein>
<feature type="region of interest" description="Disordered" evidence="5">
    <location>
        <begin position="104"/>
        <end position="223"/>
    </location>
</feature>
<keyword evidence="9" id="KW-1185">Reference proteome</keyword>
<feature type="domain" description="F-box" evidence="6">
    <location>
        <begin position="318"/>
        <end position="362"/>
    </location>
</feature>
<dbReference type="PROSITE" id="PS51319">
    <property type="entry name" value="TFIIS_N"/>
    <property type="match status" value="1"/>
</dbReference>
<feature type="compositionally biased region" description="Polar residues" evidence="5">
    <location>
        <begin position="197"/>
        <end position="223"/>
    </location>
</feature>